<name>D6YUQ5_WADCW</name>
<evidence type="ECO:0000256" key="4">
    <source>
        <dbReference type="ARBA" id="ARBA00022692"/>
    </source>
</evidence>
<sequence>MEDKKFGLIKGVFIPNVTMMFGVILFLRLPIIVSHIGLWPQLAVIALSLTFMLITSFSIASIATNMEVGTGGVYYLITRTLGIELGGAVGIAVYLAQLISISLTITGFAYLFCDIFPAFTPVQVEVAALIALSLLACISTSLALRAQGVIFALILLAIGSVFLGSSNQIPAPKDITPFYPGGSLTFLAAFALFYPALTGIEAGMALSGNLKNPAKSLAYGNISSLIFVALTYALLSIFVYQKIPLTLLKSDPFVLVSYAYSSKLVILGVFCATLSSALGSLVGAPRIFQSLAEDGVAPVVFAKTIGKYQEPIWSLLLTTIASLFIILFTTLDQILPILTMICLITYGMLNFIAAIAELMNTPSWRPQFRIHWSIPMLGVFLSLFLMIIISPLWSFGSIFLVIAILLLLQKRNLDAGFQDLRESVVFFFSRFALYHLSNPAEYAIVWHPQLLVFPSSPTQSKKLVHLSHQLTRRSGILTFGSIVPEDTWSSAEKIAASRQSLENHFMKQNIGCLLEVLPAPSLHEGMLNMIKTFGIGPIQPNTILVDLDVENPDIEKLIEIVDACRTMQKNLIFFKDSKKVADKRFIKPSISPKKRIDLWWDGTSSKSFNLAASLVKTLYDSKTWRNTKVYLNVLSPHPSAQDPLKEYIQQFVTKSRLKMTPKIIHESNAFDPFLYMEKYSSKADLTFLCLQHFENSDSYEEYADYLQLVINQSQNCGVLAFVTCFDQVEHSELYYYPHNQNTS</sequence>
<evidence type="ECO:0000256" key="6">
    <source>
        <dbReference type="ARBA" id="ARBA00023136"/>
    </source>
</evidence>
<feature type="transmembrane region" description="Helical" evidence="7">
    <location>
        <begin position="42"/>
        <end position="64"/>
    </location>
</feature>
<accession>D6YUQ5</accession>
<feature type="transmembrane region" description="Helical" evidence="7">
    <location>
        <begin position="377"/>
        <end position="408"/>
    </location>
</feature>
<proteinExistence type="inferred from homology"/>
<keyword evidence="5 7" id="KW-1133">Transmembrane helix</keyword>
<keyword evidence="4 7" id="KW-0812">Transmembrane</keyword>
<feature type="transmembrane region" description="Helical" evidence="7">
    <location>
        <begin position="12"/>
        <end position="36"/>
    </location>
</feature>
<feature type="domain" description="SLC12A transporter C-terminal" evidence="9">
    <location>
        <begin position="462"/>
        <end position="545"/>
    </location>
</feature>
<dbReference type="InterPro" id="IPR004841">
    <property type="entry name" value="AA-permease/SLC12A_dom"/>
</dbReference>
<feature type="transmembrane region" description="Helical" evidence="7">
    <location>
        <begin position="260"/>
        <end position="282"/>
    </location>
</feature>
<dbReference type="HOGENOM" id="CLU_001883_3_1_0"/>
<dbReference type="eggNOG" id="COG0531">
    <property type="taxonomic scope" value="Bacteria"/>
</dbReference>
<comment type="subcellular location">
    <subcellularLocation>
        <location evidence="1">Membrane</location>
        <topology evidence="1">Multi-pass membrane protein</topology>
    </subcellularLocation>
</comment>
<organism evidence="10 11">
    <name type="scientific">Waddlia chondrophila (strain ATCC VR-1470 / WSU 86-1044)</name>
    <dbReference type="NCBI Taxonomy" id="716544"/>
    <lineage>
        <taxon>Bacteria</taxon>
        <taxon>Pseudomonadati</taxon>
        <taxon>Chlamydiota</taxon>
        <taxon>Chlamydiia</taxon>
        <taxon>Parachlamydiales</taxon>
        <taxon>Waddliaceae</taxon>
        <taxon>Waddlia</taxon>
    </lineage>
</organism>
<reference evidence="10 11" key="1">
    <citation type="journal article" date="2010" name="PLoS ONE">
        <title>The Waddlia genome: a window into chlamydial biology.</title>
        <authorList>
            <person name="Bertelli C."/>
            <person name="Collyn F."/>
            <person name="Croxatto A."/>
            <person name="Ruckert C."/>
            <person name="Polkinghorne A."/>
            <person name="Kebbi-Beghdadi C."/>
            <person name="Goesmann A."/>
            <person name="Vaughan L."/>
            <person name="Greub G."/>
        </authorList>
    </citation>
    <scope>NUCLEOTIDE SEQUENCE [LARGE SCALE GENOMIC DNA]</scope>
    <source>
        <strain evidence="11">ATCC VR-1470 / WSU 86-1044</strain>
    </source>
</reference>
<protein>
    <submittedName>
        <fullName evidence="10">Putative bumetanide-sensitive Na-K-Cl cotransporter</fullName>
    </submittedName>
</protein>
<dbReference type="Pfam" id="PF00324">
    <property type="entry name" value="AA_permease"/>
    <property type="match status" value="1"/>
</dbReference>
<evidence type="ECO:0000256" key="3">
    <source>
        <dbReference type="ARBA" id="ARBA00022448"/>
    </source>
</evidence>
<evidence type="ECO:0000259" key="9">
    <source>
        <dbReference type="Pfam" id="PF03522"/>
    </source>
</evidence>
<dbReference type="EMBL" id="CP001928">
    <property type="protein sequence ID" value="ADI37866.1"/>
    <property type="molecule type" value="Genomic_DNA"/>
</dbReference>
<feature type="transmembrane region" description="Helical" evidence="7">
    <location>
        <begin position="337"/>
        <end position="356"/>
    </location>
</feature>
<evidence type="ECO:0000313" key="10">
    <source>
        <dbReference type="EMBL" id="ADI37866.1"/>
    </source>
</evidence>
<dbReference type="GO" id="GO:0016020">
    <property type="term" value="C:membrane"/>
    <property type="evidence" value="ECO:0007669"/>
    <property type="project" value="UniProtKB-SubCell"/>
</dbReference>
<keyword evidence="6 7" id="KW-0472">Membrane</keyword>
<dbReference type="Pfam" id="PF03522">
    <property type="entry name" value="SLC12"/>
    <property type="match status" value="1"/>
</dbReference>
<gene>
    <name evidence="10" type="ordered locus">wcw_0495</name>
</gene>
<dbReference type="GO" id="GO:0015377">
    <property type="term" value="F:chloride:monoatomic cation symporter activity"/>
    <property type="evidence" value="ECO:0007669"/>
    <property type="project" value="InterPro"/>
</dbReference>
<feature type="transmembrane region" description="Helical" evidence="7">
    <location>
        <begin position="218"/>
        <end position="240"/>
    </location>
</feature>
<feature type="transmembrane region" description="Helical" evidence="7">
    <location>
        <begin position="312"/>
        <end position="331"/>
    </location>
</feature>
<feature type="transmembrane region" description="Helical" evidence="7">
    <location>
        <begin position="178"/>
        <end position="197"/>
    </location>
</feature>
<dbReference type="KEGG" id="wch:wcw_0495"/>
<dbReference type="RefSeq" id="WP_013181593.1">
    <property type="nucleotide sequence ID" value="NC_014225.1"/>
</dbReference>
<evidence type="ECO:0000256" key="7">
    <source>
        <dbReference type="SAM" id="Phobius"/>
    </source>
</evidence>
<keyword evidence="3" id="KW-0813">Transport</keyword>
<feature type="transmembrane region" description="Helical" evidence="7">
    <location>
        <begin position="149"/>
        <end position="166"/>
    </location>
</feature>
<dbReference type="Proteomes" id="UP000001505">
    <property type="component" value="Chromosome"/>
</dbReference>
<dbReference type="Gene3D" id="1.20.1740.10">
    <property type="entry name" value="Amino acid/polyamine transporter I"/>
    <property type="match status" value="1"/>
</dbReference>
<dbReference type="PANTHER" id="PTHR11827">
    <property type="entry name" value="SOLUTE CARRIER FAMILY 12, CATION COTRANSPORTERS"/>
    <property type="match status" value="1"/>
</dbReference>
<keyword evidence="11" id="KW-1185">Reference proteome</keyword>
<evidence type="ECO:0000256" key="2">
    <source>
        <dbReference type="ARBA" id="ARBA00010593"/>
    </source>
</evidence>
<dbReference type="InterPro" id="IPR018491">
    <property type="entry name" value="SLC12_C"/>
</dbReference>
<dbReference type="OrthoDB" id="3181223at2"/>
<dbReference type="STRING" id="716544.wcw_0495"/>
<evidence type="ECO:0000259" key="8">
    <source>
        <dbReference type="Pfam" id="PF00324"/>
    </source>
</evidence>
<dbReference type="AlphaFoldDB" id="D6YUQ5"/>
<feature type="transmembrane region" description="Helical" evidence="7">
    <location>
        <begin position="124"/>
        <end position="144"/>
    </location>
</feature>
<dbReference type="FunFam" id="1.20.1740.10:FF:000013">
    <property type="entry name" value="Solute carrier family 12 member"/>
    <property type="match status" value="1"/>
</dbReference>
<evidence type="ECO:0000313" key="11">
    <source>
        <dbReference type="Proteomes" id="UP000001505"/>
    </source>
</evidence>
<feature type="domain" description="Amino acid permease/ SLC12A" evidence="8">
    <location>
        <begin position="12"/>
        <end position="412"/>
    </location>
</feature>
<evidence type="ECO:0000256" key="1">
    <source>
        <dbReference type="ARBA" id="ARBA00004141"/>
    </source>
</evidence>
<dbReference type="PANTHER" id="PTHR11827:SF72">
    <property type="entry name" value="GH08340P"/>
    <property type="match status" value="1"/>
</dbReference>
<comment type="similarity">
    <text evidence="2">Belongs to the SLC12A transporter family.</text>
</comment>
<feature type="transmembrane region" description="Helical" evidence="7">
    <location>
        <begin position="85"/>
        <end position="112"/>
    </location>
</feature>
<dbReference type="InterPro" id="IPR004842">
    <property type="entry name" value="SLC12A_fam"/>
</dbReference>
<evidence type="ECO:0000256" key="5">
    <source>
        <dbReference type="ARBA" id="ARBA00022989"/>
    </source>
</evidence>